<organism evidence="1 2">
    <name type="scientific">Pseudofrankia inefficax (strain DSM 45817 / CECT 9037 / DDB 130130 / EuI1c)</name>
    <name type="common">Frankia inefficax</name>
    <dbReference type="NCBI Taxonomy" id="298654"/>
    <lineage>
        <taxon>Bacteria</taxon>
        <taxon>Bacillati</taxon>
        <taxon>Actinomycetota</taxon>
        <taxon>Actinomycetes</taxon>
        <taxon>Frankiales</taxon>
        <taxon>Frankiaceae</taxon>
        <taxon>Pseudofrankia</taxon>
    </lineage>
</organism>
<evidence type="ECO:0000313" key="1">
    <source>
        <dbReference type="EMBL" id="ADP83195.1"/>
    </source>
</evidence>
<dbReference type="InterPro" id="IPR023393">
    <property type="entry name" value="START-like_dom_sf"/>
</dbReference>
<dbReference type="Gene3D" id="3.30.530.20">
    <property type="match status" value="1"/>
</dbReference>
<dbReference type="STRING" id="298654.FraEuI1c_5207"/>
<dbReference type="InParanoid" id="E3J6X5"/>
<proteinExistence type="predicted"/>
<gene>
    <name evidence="1" type="ordered locus">FraEuI1c_5207</name>
</gene>
<dbReference type="OrthoDB" id="9815653at2"/>
<dbReference type="KEGG" id="fri:FraEuI1c_5207"/>
<dbReference type="HOGENOM" id="CLU_1692932_0_0_11"/>
<name>E3J6X5_PSEI1</name>
<dbReference type="EMBL" id="CP002299">
    <property type="protein sequence ID" value="ADP83195.1"/>
    <property type="molecule type" value="Genomic_DNA"/>
</dbReference>
<keyword evidence="2" id="KW-1185">Reference proteome</keyword>
<sequence length="155" mass="16477">MREPFRTSFLSTSVAAGPDEVWWVLVGDDEPGVEGPGAMLPDRRLVSDWQAGSPVRLTAGGTDVFGTVLRATAPHRLTYTLGAPLPDGVDATVIVTWEVLPAGDGSVIMLSIDDLCPDGNDDLRDAWAHVLAEVGSRLEVLAPPVPDPRRGPDRA</sequence>
<dbReference type="RefSeq" id="WP_013426313.1">
    <property type="nucleotide sequence ID" value="NC_014666.1"/>
</dbReference>
<dbReference type="SUPFAM" id="SSF55961">
    <property type="entry name" value="Bet v1-like"/>
    <property type="match status" value="1"/>
</dbReference>
<evidence type="ECO:0000313" key="2">
    <source>
        <dbReference type="Proteomes" id="UP000002484"/>
    </source>
</evidence>
<accession>E3J6X5</accession>
<dbReference type="AlphaFoldDB" id="E3J6X5"/>
<reference evidence="1 2" key="1">
    <citation type="submission" date="2010-10" db="EMBL/GenBank/DDBJ databases">
        <title>Complete sequence of Frankia sp. EuI1c.</title>
        <authorList>
            <consortium name="US DOE Joint Genome Institute"/>
            <person name="Lucas S."/>
            <person name="Copeland A."/>
            <person name="Lapidus A."/>
            <person name="Cheng J.-F."/>
            <person name="Bruce D."/>
            <person name="Goodwin L."/>
            <person name="Pitluck S."/>
            <person name="Chertkov O."/>
            <person name="Detter J.C."/>
            <person name="Han C."/>
            <person name="Tapia R."/>
            <person name="Land M."/>
            <person name="Hauser L."/>
            <person name="Jeffries C."/>
            <person name="Kyrpides N."/>
            <person name="Ivanova N."/>
            <person name="Mikhailova N."/>
            <person name="Beauchemin N."/>
            <person name="Sen A."/>
            <person name="Sur S.A."/>
            <person name="Gtari M."/>
            <person name="Wall L."/>
            <person name="Tisa L."/>
            <person name="Woyke T."/>
        </authorList>
    </citation>
    <scope>NUCLEOTIDE SEQUENCE [LARGE SCALE GENOMIC DNA]</scope>
    <source>
        <strain evidence="2">DSM 45817 / CECT 9037 / EuI1c</strain>
    </source>
</reference>
<dbReference type="Proteomes" id="UP000002484">
    <property type="component" value="Chromosome"/>
</dbReference>
<protein>
    <submittedName>
        <fullName evidence="1">Polyketide cyclase/dehydrase</fullName>
    </submittedName>
</protein>